<feature type="signal peptide" evidence="1">
    <location>
        <begin position="1"/>
        <end position="23"/>
    </location>
</feature>
<organism evidence="3 4">
    <name type="scientific">Crateriforma conspicua</name>
    <dbReference type="NCBI Taxonomy" id="2527996"/>
    <lineage>
        <taxon>Bacteria</taxon>
        <taxon>Pseudomonadati</taxon>
        <taxon>Planctomycetota</taxon>
        <taxon>Planctomycetia</taxon>
        <taxon>Planctomycetales</taxon>
        <taxon>Planctomycetaceae</taxon>
        <taxon>Crateriforma</taxon>
    </lineage>
</organism>
<feature type="domain" description="Lipid/polyisoprenoid-binding YceI-like" evidence="2">
    <location>
        <begin position="25"/>
        <end position="182"/>
    </location>
</feature>
<dbReference type="PANTHER" id="PTHR34406">
    <property type="entry name" value="PROTEIN YCEI"/>
    <property type="match status" value="1"/>
</dbReference>
<dbReference type="EMBL" id="SJPL01000001">
    <property type="protein sequence ID" value="TWT72157.1"/>
    <property type="molecule type" value="Genomic_DNA"/>
</dbReference>
<dbReference type="Pfam" id="PF04264">
    <property type="entry name" value="YceI"/>
    <property type="match status" value="1"/>
</dbReference>
<dbReference type="Gene3D" id="2.40.128.110">
    <property type="entry name" value="Lipid/polyisoprenoid-binding, YceI-like"/>
    <property type="match status" value="1"/>
</dbReference>
<dbReference type="AlphaFoldDB" id="A0A5C5Y900"/>
<evidence type="ECO:0000259" key="2">
    <source>
        <dbReference type="SMART" id="SM00867"/>
    </source>
</evidence>
<gene>
    <name evidence="3" type="ORF">Pan14r_44740</name>
</gene>
<name>A0A5C5Y900_9PLAN</name>
<dbReference type="RefSeq" id="WP_145293652.1">
    <property type="nucleotide sequence ID" value="NZ_CP036319.1"/>
</dbReference>
<dbReference type="Proteomes" id="UP000317238">
    <property type="component" value="Unassembled WGS sequence"/>
</dbReference>
<dbReference type="InterPro" id="IPR036761">
    <property type="entry name" value="TTHA0802/YceI-like_sf"/>
</dbReference>
<proteinExistence type="predicted"/>
<accession>A0A5C5Y900</accession>
<evidence type="ECO:0000313" key="4">
    <source>
        <dbReference type="Proteomes" id="UP000317238"/>
    </source>
</evidence>
<evidence type="ECO:0000313" key="3">
    <source>
        <dbReference type="EMBL" id="TWT72157.1"/>
    </source>
</evidence>
<keyword evidence="1" id="KW-0732">Signal</keyword>
<protein>
    <recommendedName>
        <fullName evidence="2">Lipid/polyisoprenoid-binding YceI-like domain-containing protein</fullName>
    </recommendedName>
</protein>
<dbReference type="InterPro" id="IPR007372">
    <property type="entry name" value="Lipid/polyisoprenoid-bd_YceI"/>
</dbReference>
<dbReference type="OrthoDB" id="9811006at2"/>
<reference evidence="3 4" key="1">
    <citation type="submission" date="2019-02" db="EMBL/GenBank/DDBJ databases">
        <title>Deep-cultivation of Planctomycetes and their phenomic and genomic characterization uncovers novel biology.</title>
        <authorList>
            <person name="Wiegand S."/>
            <person name="Jogler M."/>
            <person name="Boedeker C."/>
            <person name="Pinto D."/>
            <person name="Vollmers J."/>
            <person name="Rivas-Marin E."/>
            <person name="Kohn T."/>
            <person name="Peeters S.H."/>
            <person name="Heuer A."/>
            <person name="Rast P."/>
            <person name="Oberbeckmann S."/>
            <person name="Bunk B."/>
            <person name="Jeske O."/>
            <person name="Meyerdierks A."/>
            <person name="Storesund J.E."/>
            <person name="Kallscheuer N."/>
            <person name="Luecker S."/>
            <person name="Lage O.M."/>
            <person name="Pohl T."/>
            <person name="Merkel B.J."/>
            <person name="Hornburger P."/>
            <person name="Mueller R.-W."/>
            <person name="Bruemmer F."/>
            <person name="Labrenz M."/>
            <person name="Spormann A.M."/>
            <person name="Op Den Camp H."/>
            <person name="Overmann J."/>
            <person name="Amann R."/>
            <person name="Jetten M.S.M."/>
            <person name="Mascher T."/>
            <person name="Medema M.H."/>
            <person name="Devos D.P."/>
            <person name="Kaster A.-K."/>
            <person name="Ovreas L."/>
            <person name="Rohde M."/>
            <person name="Galperin M.Y."/>
            <person name="Jogler C."/>
        </authorList>
    </citation>
    <scope>NUCLEOTIDE SEQUENCE [LARGE SCALE GENOMIC DNA]</scope>
    <source>
        <strain evidence="3 4">Pan14r</strain>
    </source>
</reference>
<comment type="caution">
    <text evidence="3">The sequence shown here is derived from an EMBL/GenBank/DDBJ whole genome shotgun (WGS) entry which is preliminary data.</text>
</comment>
<dbReference type="SUPFAM" id="SSF101874">
    <property type="entry name" value="YceI-like"/>
    <property type="match status" value="1"/>
</dbReference>
<feature type="chain" id="PRO_5022815669" description="Lipid/polyisoprenoid-binding YceI-like domain-containing protein" evidence="1">
    <location>
        <begin position="24"/>
        <end position="183"/>
    </location>
</feature>
<dbReference type="SMART" id="SM00867">
    <property type="entry name" value="YceI"/>
    <property type="match status" value="1"/>
</dbReference>
<keyword evidence="4" id="KW-1185">Reference proteome</keyword>
<sequence precursor="true">MSLRMTLSAVACAAFFLNAPAGAEGLKLVPDDSKISFVGTKPDGKHDGGFKKFAADATLNPENPLDASLKVVIQTASLWSDNPKLTNHLKNPDFFDVRKYPEIRFESDKMVAGDEPRTGKMIGKLTMLGKTETVEVPVVCVAKSDGATLTAEFKIDRTKWGMTYGQGKIDNDVAIKATLKFVP</sequence>
<evidence type="ECO:0000256" key="1">
    <source>
        <dbReference type="SAM" id="SignalP"/>
    </source>
</evidence>
<dbReference type="PANTHER" id="PTHR34406:SF1">
    <property type="entry name" value="PROTEIN YCEI"/>
    <property type="match status" value="1"/>
</dbReference>